<dbReference type="EMBL" id="AWTC01000001">
    <property type="protein sequence ID" value="EST13271.1"/>
    <property type="molecule type" value="Genomic_DNA"/>
</dbReference>
<sequence>MIGILAGMGPKSTGPFVDKVVHYCQVLYGAKNDMDFPHMMIYSCPTPFHVDRPIDPQAMEQAIIDGAKRLEATGIDFIAMPCNTAHIYFDQIKQALDVPLLNIVDETIKTLPQSATKVAVLGTPSTIESELYQQGLLTSGFQYVVEPYWQGKVNQIISDIKKPDQVDRAKELWVELINELSGKVDTVIIACTDLNVVTEQTDSHVHFVDSADCLAMAVVRNYLSNSEHSPVH</sequence>
<evidence type="ECO:0000256" key="2">
    <source>
        <dbReference type="ARBA" id="ARBA00023235"/>
    </source>
</evidence>
<dbReference type="NCBIfam" id="TIGR00035">
    <property type="entry name" value="asp_race"/>
    <property type="match status" value="1"/>
</dbReference>
<evidence type="ECO:0000313" key="4">
    <source>
        <dbReference type="Proteomes" id="UP000018296"/>
    </source>
</evidence>
<name>V6J294_9BACL</name>
<evidence type="ECO:0000313" key="3">
    <source>
        <dbReference type="EMBL" id="EST13271.1"/>
    </source>
</evidence>
<dbReference type="PANTHER" id="PTHR21198:SF7">
    <property type="entry name" value="ASPARTATE-GLUTAMATE RACEMASE FAMILY"/>
    <property type="match status" value="1"/>
</dbReference>
<dbReference type="PATRIC" id="fig|1395513.3.peg.42"/>
<accession>V6J294</accession>
<proteinExistence type="inferred from homology"/>
<dbReference type="InterPro" id="IPR004380">
    <property type="entry name" value="Asp_race"/>
</dbReference>
<dbReference type="PANTHER" id="PTHR21198">
    <property type="entry name" value="GLUTAMATE RACEMASE"/>
    <property type="match status" value="1"/>
</dbReference>
<dbReference type="Proteomes" id="UP000018296">
    <property type="component" value="Unassembled WGS sequence"/>
</dbReference>
<dbReference type="Pfam" id="PF01177">
    <property type="entry name" value="Asp_Glu_race"/>
    <property type="match status" value="1"/>
</dbReference>
<dbReference type="InterPro" id="IPR018187">
    <property type="entry name" value="Asp/Glu_racemase_AS_1"/>
</dbReference>
<dbReference type="OrthoDB" id="9803739at2"/>
<organism evidence="3 4">
    <name type="scientific">Sporolactobacillus laevolacticus DSM 442</name>
    <dbReference type="NCBI Taxonomy" id="1395513"/>
    <lineage>
        <taxon>Bacteria</taxon>
        <taxon>Bacillati</taxon>
        <taxon>Bacillota</taxon>
        <taxon>Bacilli</taxon>
        <taxon>Bacillales</taxon>
        <taxon>Sporolactobacillaceae</taxon>
        <taxon>Sporolactobacillus</taxon>
    </lineage>
</organism>
<protein>
    <submittedName>
        <fullName evidence="3">Amino acid racemase</fullName>
    </submittedName>
</protein>
<reference evidence="3 4" key="1">
    <citation type="journal article" date="2013" name="Genome Announc.">
        <title>Genome Sequence of Sporolactobacillus laevolacticus DSM442, an Efficient Polymer-Grade D-Lactate Producer from Agricultural Waste Cottonseed as a Nitrogen Source.</title>
        <authorList>
            <person name="Wang H."/>
            <person name="Wang L."/>
            <person name="Ju J."/>
            <person name="Yu B."/>
            <person name="Ma Y."/>
        </authorList>
    </citation>
    <scope>NUCLEOTIDE SEQUENCE [LARGE SCALE GENOMIC DNA]</scope>
    <source>
        <strain evidence="3 4">DSM 442</strain>
    </source>
</reference>
<evidence type="ECO:0000256" key="1">
    <source>
        <dbReference type="ARBA" id="ARBA00007847"/>
    </source>
</evidence>
<dbReference type="InterPro" id="IPR001920">
    <property type="entry name" value="Asp/Glu_race"/>
</dbReference>
<comment type="caution">
    <text evidence="3">The sequence shown here is derived from an EMBL/GenBank/DDBJ whole genome shotgun (WGS) entry which is preliminary data.</text>
</comment>
<dbReference type="AlphaFoldDB" id="V6J294"/>
<dbReference type="PROSITE" id="PS00923">
    <property type="entry name" value="ASP_GLU_RACEMASE_1"/>
    <property type="match status" value="1"/>
</dbReference>
<dbReference type="Gene3D" id="3.40.50.1860">
    <property type="match status" value="2"/>
</dbReference>
<dbReference type="STRING" id="1395513.P343_00210"/>
<dbReference type="InterPro" id="IPR015942">
    <property type="entry name" value="Asp/Glu/hydantoin_racemase"/>
</dbReference>
<keyword evidence="4" id="KW-1185">Reference proteome</keyword>
<dbReference type="eggNOG" id="COG1794">
    <property type="taxonomic scope" value="Bacteria"/>
</dbReference>
<keyword evidence="2" id="KW-0413">Isomerase</keyword>
<dbReference type="RefSeq" id="WP_023508369.1">
    <property type="nucleotide sequence ID" value="NZ_AWTC01000001.1"/>
</dbReference>
<comment type="similarity">
    <text evidence="1">Belongs to the aspartate/glutamate racemases family.</text>
</comment>
<gene>
    <name evidence="3" type="ORF">P343_00210</name>
</gene>
<dbReference type="GO" id="GO:0047661">
    <property type="term" value="F:amino-acid racemase activity"/>
    <property type="evidence" value="ECO:0007669"/>
    <property type="project" value="InterPro"/>
</dbReference>
<dbReference type="SUPFAM" id="SSF53681">
    <property type="entry name" value="Aspartate/glutamate racemase"/>
    <property type="match status" value="2"/>
</dbReference>